<organism evidence="2 3">
    <name type="scientific">Nitrosomonas nitrosa</name>
    <dbReference type="NCBI Taxonomy" id="52442"/>
    <lineage>
        <taxon>Bacteria</taxon>
        <taxon>Pseudomonadati</taxon>
        <taxon>Pseudomonadota</taxon>
        <taxon>Betaproteobacteria</taxon>
        <taxon>Nitrosomonadales</taxon>
        <taxon>Nitrosomonadaceae</taxon>
        <taxon>Nitrosomonas</taxon>
    </lineage>
</organism>
<sequence length="311" mass="34807">MKNIHRIYFILIFLSAGIIQSHAASMNGFVLDGALIPENEIFSGGPPKDAIPSLDNPVFIKAAQARFLRDSDRVLALTRNGISKAYPLRILNWHEIVNDRFGDEGIIITYCPLCGSGTANEVKVNGRHLQFGVSGLLYNSDVLMYDRQTQSLWSQILSQAVTGPMKGVELPAVSVIHTTWGDWRARHPDTLVLSQETGFNRNYHVNPYDGYERDSSIMFPVRFRAEGYHPKEQVLGLVMDGKAKAYPFVELAQGSGAVDDQLGGHRIQVRYSHAHQSAEAFDEKGALLPGVVLFWFAWYAFHPQTDIYRAK</sequence>
<dbReference type="InterPro" id="IPR021516">
    <property type="entry name" value="DUF3179"/>
</dbReference>
<name>A0A8H8YZE6_9PROT</name>
<dbReference type="EMBL" id="CAJNAP010000008">
    <property type="protein sequence ID" value="CAE6497501.1"/>
    <property type="molecule type" value="Genomic_DNA"/>
</dbReference>
<dbReference type="AlphaFoldDB" id="A0A8H8YZE6"/>
<feature type="signal peptide" evidence="1">
    <location>
        <begin position="1"/>
        <end position="23"/>
    </location>
</feature>
<proteinExistence type="predicted"/>
<reference evidence="2" key="1">
    <citation type="submission" date="2021-02" db="EMBL/GenBank/DDBJ databases">
        <authorList>
            <person name="Han P."/>
        </authorList>
    </citation>
    <scope>NUCLEOTIDE SEQUENCE</scope>
    <source>
        <strain evidence="2">Nitrosomonas nitrosa 18-3D</strain>
    </source>
</reference>
<dbReference type="RefSeq" id="WP_204799524.1">
    <property type="nucleotide sequence ID" value="NZ_CAJNAP010000008.1"/>
</dbReference>
<gene>
    <name evidence="2" type="ORF">NMYAN_160005</name>
</gene>
<keyword evidence="1" id="KW-0732">Signal</keyword>
<accession>A0A8H8YZE6</accession>
<protein>
    <recommendedName>
        <fullName evidence="4">DUF3179 domain-containing protein</fullName>
    </recommendedName>
</protein>
<dbReference type="Pfam" id="PF11376">
    <property type="entry name" value="DUF3179"/>
    <property type="match status" value="1"/>
</dbReference>
<comment type="caution">
    <text evidence="2">The sequence shown here is derived from an EMBL/GenBank/DDBJ whole genome shotgun (WGS) entry which is preliminary data.</text>
</comment>
<evidence type="ECO:0000256" key="1">
    <source>
        <dbReference type="SAM" id="SignalP"/>
    </source>
</evidence>
<feature type="chain" id="PRO_5034233763" description="DUF3179 domain-containing protein" evidence="1">
    <location>
        <begin position="24"/>
        <end position="311"/>
    </location>
</feature>
<dbReference type="Proteomes" id="UP000601736">
    <property type="component" value="Unassembled WGS sequence"/>
</dbReference>
<evidence type="ECO:0008006" key="4">
    <source>
        <dbReference type="Google" id="ProtNLM"/>
    </source>
</evidence>
<evidence type="ECO:0000313" key="2">
    <source>
        <dbReference type="EMBL" id="CAE6497501.1"/>
    </source>
</evidence>
<evidence type="ECO:0000313" key="3">
    <source>
        <dbReference type="Proteomes" id="UP000601736"/>
    </source>
</evidence>